<proteinExistence type="predicted"/>
<feature type="transmembrane region" description="Helical" evidence="1">
    <location>
        <begin position="416"/>
        <end position="440"/>
    </location>
</feature>
<dbReference type="SUPFAM" id="SSF103473">
    <property type="entry name" value="MFS general substrate transporter"/>
    <property type="match status" value="1"/>
</dbReference>
<feature type="transmembrane region" description="Helical" evidence="1">
    <location>
        <begin position="390"/>
        <end position="410"/>
    </location>
</feature>
<dbReference type="KEGG" id="soy:115890361"/>
<accession>A0A6J2YSZ0</accession>
<dbReference type="InterPro" id="IPR011701">
    <property type="entry name" value="MFS"/>
</dbReference>
<dbReference type="Gene3D" id="1.20.1250.20">
    <property type="entry name" value="MFS general substrate transporter like domains"/>
    <property type="match status" value="1"/>
</dbReference>
<dbReference type="InterPro" id="IPR050327">
    <property type="entry name" value="Proton-linked_MCT"/>
</dbReference>
<evidence type="ECO:0000313" key="2">
    <source>
        <dbReference type="Proteomes" id="UP000504635"/>
    </source>
</evidence>
<protein>
    <submittedName>
        <fullName evidence="3 4">Monocarboxylate transporter 9-like</fullName>
    </submittedName>
</protein>
<feature type="transmembrane region" description="Helical" evidence="1">
    <location>
        <begin position="20"/>
        <end position="44"/>
    </location>
</feature>
<keyword evidence="1" id="KW-0472">Membrane</keyword>
<name>A0A6J2YSZ0_SITOR</name>
<evidence type="ECO:0000256" key="1">
    <source>
        <dbReference type="SAM" id="Phobius"/>
    </source>
</evidence>
<dbReference type="RefSeq" id="XP_030766429.1">
    <property type="nucleotide sequence ID" value="XM_030910569.1"/>
</dbReference>
<dbReference type="RefSeq" id="XP_030766428.1">
    <property type="nucleotide sequence ID" value="XM_030910568.1"/>
</dbReference>
<organism evidence="2 3">
    <name type="scientific">Sitophilus oryzae</name>
    <name type="common">Rice weevil</name>
    <name type="synonym">Curculio oryzae</name>
    <dbReference type="NCBI Taxonomy" id="7048"/>
    <lineage>
        <taxon>Eukaryota</taxon>
        <taxon>Metazoa</taxon>
        <taxon>Ecdysozoa</taxon>
        <taxon>Arthropoda</taxon>
        <taxon>Hexapoda</taxon>
        <taxon>Insecta</taxon>
        <taxon>Pterygota</taxon>
        <taxon>Neoptera</taxon>
        <taxon>Endopterygota</taxon>
        <taxon>Coleoptera</taxon>
        <taxon>Polyphaga</taxon>
        <taxon>Cucujiformia</taxon>
        <taxon>Curculionidae</taxon>
        <taxon>Dryophthorinae</taxon>
        <taxon>Sitophilus</taxon>
    </lineage>
</organism>
<feature type="transmembrane region" description="Helical" evidence="1">
    <location>
        <begin position="145"/>
        <end position="164"/>
    </location>
</feature>
<dbReference type="GO" id="GO:0008028">
    <property type="term" value="F:monocarboxylic acid transmembrane transporter activity"/>
    <property type="evidence" value="ECO:0007669"/>
    <property type="project" value="TreeGrafter"/>
</dbReference>
<evidence type="ECO:0000313" key="5">
    <source>
        <dbReference type="RefSeq" id="XP_030766429.1"/>
    </source>
</evidence>
<dbReference type="GeneID" id="115890361"/>
<feature type="transmembrane region" description="Helical" evidence="1">
    <location>
        <begin position="350"/>
        <end position="370"/>
    </location>
</feature>
<sequence length="450" mass="49990">MDKSGEKKSETYYPDGGYGWIIVCAIILINVSLLTLVPCFGIIFRDEFKEWGITAAQTSFLLHLQSSLYCCFGFFTSPFLKMYGMRKVAFFGAFLMSLGIFLTSFGTSYFFLIFSVSVLTGMGQGTLMPATYLATYTYFKKRLTVATSLSVTGASMAPIFMPKICDILLTKFGRRFTVLFLFFVSLLSLIGCFLLKPVKQKSSEENENDIKLNSEVEVKEELLKTIENGVYEKTTIEKPMNVWKKLLHTFDLHLLQDVPFVLIVLGLGVSFASELNIILMLQFILQELSQFERSEAAVAISVMSITDILGRLVVPMVAHMFNAPPKLMYGGALVVASIGRTVLAGWSKEVILVFISIGLIGLTKGCRAVFQSVIIPKFVALEKIPGANGINMLFTGGISLVIGPIIGVIHDKTGSYFYALHASTVLSLLCVTLWIVELIYEKRRYRSAKV</sequence>
<evidence type="ECO:0000313" key="3">
    <source>
        <dbReference type="RefSeq" id="XP_030766427.1"/>
    </source>
</evidence>
<dbReference type="Pfam" id="PF07690">
    <property type="entry name" value="MFS_1"/>
    <property type="match status" value="1"/>
</dbReference>
<keyword evidence="1" id="KW-0812">Transmembrane</keyword>
<dbReference type="InterPro" id="IPR036259">
    <property type="entry name" value="MFS_trans_sf"/>
</dbReference>
<keyword evidence="1" id="KW-1133">Transmembrane helix</keyword>
<dbReference type="Proteomes" id="UP000504635">
    <property type="component" value="Unplaced"/>
</dbReference>
<reference evidence="3 4" key="1">
    <citation type="submission" date="2025-04" db="UniProtKB">
        <authorList>
            <consortium name="RefSeq"/>
        </authorList>
    </citation>
    <scope>IDENTIFICATION</scope>
    <source>
        <tissue evidence="3 4">Gonads</tissue>
    </source>
</reference>
<feature type="transmembrane region" description="Helical" evidence="1">
    <location>
        <begin position="56"/>
        <end position="76"/>
    </location>
</feature>
<feature type="transmembrane region" description="Helical" evidence="1">
    <location>
        <begin position="260"/>
        <end position="284"/>
    </location>
</feature>
<feature type="transmembrane region" description="Helical" evidence="1">
    <location>
        <begin position="176"/>
        <end position="195"/>
    </location>
</feature>
<feature type="transmembrane region" description="Helical" evidence="1">
    <location>
        <begin position="88"/>
        <end position="105"/>
    </location>
</feature>
<gene>
    <name evidence="3 4 5" type="primary">LOC115890361</name>
</gene>
<dbReference type="PANTHER" id="PTHR11360">
    <property type="entry name" value="MONOCARBOXYLATE TRANSPORTER"/>
    <property type="match status" value="1"/>
</dbReference>
<evidence type="ECO:0000313" key="4">
    <source>
        <dbReference type="RefSeq" id="XP_030766428.1"/>
    </source>
</evidence>
<feature type="transmembrane region" description="Helical" evidence="1">
    <location>
        <begin position="111"/>
        <end position="133"/>
    </location>
</feature>
<keyword evidence="2" id="KW-1185">Reference proteome</keyword>
<dbReference type="OrthoDB" id="410267at2759"/>
<dbReference type="AlphaFoldDB" id="A0A6J2YSZ0"/>
<dbReference type="PANTHER" id="PTHR11360:SF237">
    <property type="entry name" value="MONOCARBOXYLATE TRANSPORTER 12-B-LIKE PROTEIN"/>
    <property type="match status" value="1"/>
</dbReference>
<feature type="transmembrane region" description="Helical" evidence="1">
    <location>
        <begin position="326"/>
        <end position="344"/>
    </location>
</feature>
<feature type="transmembrane region" description="Helical" evidence="1">
    <location>
        <begin position="296"/>
        <end position="314"/>
    </location>
</feature>
<dbReference type="RefSeq" id="XP_030766427.1">
    <property type="nucleotide sequence ID" value="XM_030910567.1"/>
</dbReference>